<dbReference type="EMBL" id="JBHSIU010000041">
    <property type="protein sequence ID" value="MFC5002502.1"/>
    <property type="molecule type" value="Genomic_DNA"/>
</dbReference>
<feature type="transmembrane region" description="Helical" evidence="1">
    <location>
        <begin position="177"/>
        <end position="197"/>
    </location>
</feature>
<feature type="transmembrane region" description="Helical" evidence="1">
    <location>
        <begin position="118"/>
        <end position="141"/>
    </location>
</feature>
<organism evidence="2 3">
    <name type="scientific">Dactylosporangium cerinum</name>
    <dbReference type="NCBI Taxonomy" id="1434730"/>
    <lineage>
        <taxon>Bacteria</taxon>
        <taxon>Bacillati</taxon>
        <taxon>Actinomycetota</taxon>
        <taxon>Actinomycetes</taxon>
        <taxon>Micromonosporales</taxon>
        <taxon>Micromonosporaceae</taxon>
        <taxon>Dactylosporangium</taxon>
    </lineage>
</organism>
<accession>A0ABV9W1H8</accession>
<keyword evidence="1" id="KW-1133">Transmembrane helix</keyword>
<gene>
    <name evidence="2" type="ORF">ACFPIJ_32285</name>
</gene>
<evidence type="ECO:0000313" key="2">
    <source>
        <dbReference type="EMBL" id="MFC5002502.1"/>
    </source>
</evidence>
<sequence>MTWLTWRQIRAQVWAAAGVLAVVSVVLALTGGHLADLYTASGLGTCVAADDCGRAQGVFAAGVQADDLRPFLYFAGIALMYLTPAVIGMFWGAPLVARELEPGTLRLAWTQTVTRSRWLLVRLGLHALAAVLTTALLSLAVTRWAGPLDRAGGLPGHDQGLDLPNRFAPLVFGARDVVPVGHAAFAFVLGVAVGLLVRRAVAAMAVTLVILAAVQVLVPAVVREHYRDPLSTTTPLTVSGRPHQVRVDGQVLAVSMPVDLPGAWITSVRTVDSTGRPYAGPVPEACTSPAFPPAECDAAIDRLRLGQLVTYQPAGRYWTFQWAETAGYLLLALGLTLLCAVWIRRLRLS</sequence>
<name>A0ABV9W1H8_9ACTN</name>
<comment type="caution">
    <text evidence="2">The sequence shown here is derived from an EMBL/GenBank/DDBJ whole genome shotgun (WGS) entry which is preliminary data.</text>
</comment>
<reference evidence="3" key="1">
    <citation type="journal article" date="2019" name="Int. J. Syst. Evol. Microbiol.">
        <title>The Global Catalogue of Microorganisms (GCM) 10K type strain sequencing project: providing services to taxonomists for standard genome sequencing and annotation.</title>
        <authorList>
            <consortium name="The Broad Institute Genomics Platform"/>
            <consortium name="The Broad Institute Genome Sequencing Center for Infectious Disease"/>
            <person name="Wu L."/>
            <person name="Ma J."/>
        </authorList>
    </citation>
    <scope>NUCLEOTIDE SEQUENCE [LARGE SCALE GENOMIC DNA]</scope>
    <source>
        <strain evidence="3">CGMCC 4.7152</strain>
    </source>
</reference>
<proteinExistence type="predicted"/>
<keyword evidence="3" id="KW-1185">Reference proteome</keyword>
<keyword evidence="1" id="KW-0812">Transmembrane</keyword>
<keyword evidence="1" id="KW-0472">Membrane</keyword>
<feature type="transmembrane region" description="Helical" evidence="1">
    <location>
        <begin position="71"/>
        <end position="97"/>
    </location>
</feature>
<feature type="transmembrane region" description="Helical" evidence="1">
    <location>
        <begin position="325"/>
        <end position="343"/>
    </location>
</feature>
<dbReference type="RefSeq" id="WP_380120600.1">
    <property type="nucleotide sequence ID" value="NZ_JBHSIU010000041.1"/>
</dbReference>
<protein>
    <submittedName>
        <fullName evidence="2">ABC transporter permease</fullName>
    </submittedName>
</protein>
<feature type="transmembrane region" description="Helical" evidence="1">
    <location>
        <begin position="204"/>
        <end position="222"/>
    </location>
</feature>
<dbReference type="Proteomes" id="UP001595912">
    <property type="component" value="Unassembled WGS sequence"/>
</dbReference>
<feature type="transmembrane region" description="Helical" evidence="1">
    <location>
        <begin position="12"/>
        <end position="35"/>
    </location>
</feature>
<evidence type="ECO:0000256" key="1">
    <source>
        <dbReference type="SAM" id="Phobius"/>
    </source>
</evidence>
<evidence type="ECO:0000313" key="3">
    <source>
        <dbReference type="Proteomes" id="UP001595912"/>
    </source>
</evidence>